<name>A0A6H2A4S0_9ZZZZ</name>
<organism evidence="1">
    <name type="scientific">viral metagenome</name>
    <dbReference type="NCBI Taxonomy" id="1070528"/>
    <lineage>
        <taxon>unclassified sequences</taxon>
        <taxon>metagenomes</taxon>
        <taxon>organismal metagenomes</taxon>
    </lineage>
</organism>
<proteinExistence type="predicted"/>
<dbReference type="EMBL" id="MT144577">
    <property type="protein sequence ID" value="QJA55203.1"/>
    <property type="molecule type" value="Genomic_DNA"/>
</dbReference>
<evidence type="ECO:0000313" key="1">
    <source>
        <dbReference type="EMBL" id="QJA55203.1"/>
    </source>
</evidence>
<accession>A0A6H2A4S0</accession>
<reference evidence="1" key="1">
    <citation type="submission" date="2020-03" db="EMBL/GenBank/DDBJ databases">
        <title>The deep terrestrial virosphere.</title>
        <authorList>
            <person name="Holmfeldt K."/>
            <person name="Nilsson E."/>
            <person name="Simone D."/>
            <person name="Lopez-Fernandez M."/>
            <person name="Wu X."/>
            <person name="de Brujin I."/>
            <person name="Lundin D."/>
            <person name="Andersson A."/>
            <person name="Bertilsson S."/>
            <person name="Dopson M."/>
        </authorList>
    </citation>
    <scope>NUCLEOTIDE SEQUENCE</scope>
    <source>
        <strain evidence="1">TM448A07712</strain>
    </source>
</reference>
<sequence>MTPNRPRHNPQPDSNHAEILLSLRYATGCVPTRENPRVYAGGFLRGWPLVIWDINKQAGTCDMVLFLGDPGEGSALVFWVEIKVPGKEKDLTDGEQMFEKTMPGIFVVATTAEDVLNAIHKELDHERTISNKAIAGIVMAR</sequence>
<protein>
    <submittedName>
        <fullName evidence="1">Uncharacterized protein</fullName>
    </submittedName>
</protein>
<dbReference type="AlphaFoldDB" id="A0A6H2A4S0"/>
<gene>
    <name evidence="1" type="ORF">TM448A07712_0003</name>
</gene>